<name>A0A2S0M9A1_MEGEL</name>
<sequence length="260" mass="30451">MERKFKGIWIPAELWKSKELSLQEKCLIAEIDSFTVFFMSNKALADFMGVSKRRVQQILMGLSEKGIIDVNTINDPDTGQTIKRVIRVTESFKRALFEASMNEQGCFTPGEENFIPGGEENFIPGAKKISPNITKIDNKVIDNKREGADKPAPLPTKTKRFVKPTLDDVQAYCQERQNNVDPESFIDFYESKGWKVGNQPMKDWKAAVRTWERRDNNRQRYKTRDERLRENDRELERKCKEYDSRNGQKYYEDFKRLLSK</sequence>
<keyword evidence="1" id="KW-0175">Coiled coil</keyword>
<accession>A0A2S0M9A1</accession>
<dbReference type="Proteomes" id="UP000238358">
    <property type="component" value="Chromosome"/>
</dbReference>
<evidence type="ECO:0000313" key="3">
    <source>
        <dbReference type="Proteomes" id="UP000238358"/>
    </source>
</evidence>
<dbReference type="InterPro" id="IPR036388">
    <property type="entry name" value="WH-like_DNA-bd_sf"/>
</dbReference>
<organism evidence="2 3">
    <name type="scientific">Megasphaera elsdenii</name>
    <dbReference type="NCBI Taxonomy" id="907"/>
    <lineage>
        <taxon>Bacteria</taxon>
        <taxon>Bacillati</taxon>
        <taxon>Bacillota</taxon>
        <taxon>Negativicutes</taxon>
        <taxon>Veillonellales</taxon>
        <taxon>Veillonellaceae</taxon>
        <taxon>Megasphaera</taxon>
    </lineage>
</organism>
<dbReference type="AlphaFoldDB" id="A0A2S0M9A1"/>
<dbReference type="Gene3D" id="1.10.10.10">
    <property type="entry name" value="Winged helix-like DNA-binding domain superfamily/Winged helix DNA-binding domain"/>
    <property type="match status" value="1"/>
</dbReference>
<dbReference type="OrthoDB" id="1634630at2"/>
<dbReference type="EMBL" id="CP027569">
    <property type="protein sequence ID" value="AVO28048.1"/>
    <property type="molecule type" value="Genomic_DNA"/>
</dbReference>
<dbReference type="RefSeq" id="WP_027894619.1">
    <property type="nucleotide sequence ID" value="NZ_CP027569.1"/>
</dbReference>
<proteinExistence type="predicted"/>
<reference evidence="2 3" key="1">
    <citation type="journal article" date="2018" name="Genome Announc.">
        <title>Complete genomes of two Megasphaera elsdenii strains, NCIMB 702410 and ATCC 25940.</title>
        <authorList>
            <person name="Hatmaker E.A."/>
            <person name="O'Dell K."/>
            <person name="Riley L.A."/>
            <person name="Klingeman D.M."/>
            <person name="Guss A.M."/>
        </authorList>
    </citation>
    <scope>NUCLEOTIDE SEQUENCE [LARGE SCALE GENOMIC DNA]</scope>
    <source>
        <strain evidence="2 3">NCIMB702410</strain>
    </source>
</reference>
<gene>
    <name evidence="2" type="ORF">C6Y28_10645</name>
</gene>
<protein>
    <submittedName>
        <fullName evidence="2">Helix-turn-helix domain-containing protein</fullName>
    </submittedName>
</protein>
<feature type="coiled-coil region" evidence="1">
    <location>
        <begin position="218"/>
        <end position="245"/>
    </location>
</feature>
<evidence type="ECO:0000256" key="1">
    <source>
        <dbReference type="SAM" id="Coils"/>
    </source>
</evidence>
<evidence type="ECO:0000313" key="2">
    <source>
        <dbReference type="EMBL" id="AVO28048.1"/>
    </source>
</evidence>